<dbReference type="Pfam" id="PF00672">
    <property type="entry name" value="HAMP"/>
    <property type="match status" value="1"/>
</dbReference>
<dbReference type="CDD" id="cd00082">
    <property type="entry name" value="HisKA"/>
    <property type="match status" value="1"/>
</dbReference>
<evidence type="ECO:0000256" key="11">
    <source>
        <dbReference type="ARBA" id="ARBA00022840"/>
    </source>
</evidence>
<comment type="caution">
    <text evidence="18">The sequence shown here is derived from an EMBL/GenBank/DDBJ whole genome shotgun (WGS) entry which is preliminary data.</text>
</comment>
<reference evidence="18 19" key="1">
    <citation type="submission" date="2018-09" db="EMBL/GenBank/DDBJ databases">
        <title>Cohnella cavernae sp. nov., isolated from a karst cave.</title>
        <authorList>
            <person name="Zhu H."/>
        </authorList>
    </citation>
    <scope>NUCLEOTIDE SEQUENCE [LARGE SCALE GENOMIC DNA]</scope>
    <source>
        <strain evidence="18 19">K2E09-144</strain>
    </source>
</reference>
<feature type="transmembrane region" description="Helical" evidence="15">
    <location>
        <begin position="169"/>
        <end position="189"/>
    </location>
</feature>
<evidence type="ECO:0000256" key="4">
    <source>
        <dbReference type="ARBA" id="ARBA00015735"/>
    </source>
</evidence>
<keyword evidence="14 15" id="KW-0472">Membrane</keyword>
<dbReference type="InterPro" id="IPR005467">
    <property type="entry name" value="His_kinase_dom"/>
</dbReference>
<dbReference type="CDD" id="cd06225">
    <property type="entry name" value="HAMP"/>
    <property type="match status" value="1"/>
</dbReference>
<comment type="subcellular location">
    <subcellularLocation>
        <location evidence="2">Cell membrane</location>
        <topology evidence="2">Multi-pass membrane protein</topology>
    </subcellularLocation>
</comment>
<evidence type="ECO:0000259" key="16">
    <source>
        <dbReference type="PROSITE" id="PS50109"/>
    </source>
</evidence>
<dbReference type="PANTHER" id="PTHR45528">
    <property type="entry name" value="SENSOR HISTIDINE KINASE CPXA"/>
    <property type="match status" value="1"/>
</dbReference>
<evidence type="ECO:0000256" key="8">
    <source>
        <dbReference type="ARBA" id="ARBA00022692"/>
    </source>
</evidence>
<dbReference type="SUPFAM" id="SSF158472">
    <property type="entry name" value="HAMP domain-like"/>
    <property type="match status" value="1"/>
</dbReference>
<comment type="catalytic activity">
    <reaction evidence="1">
        <text>ATP + protein L-histidine = ADP + protein N-phospho-L-histidine.</text>
        <dbReference type="EC" id="2.7.13.3"/>
    </reaction>
</comment>
<dbReference type="SMART" id="SM00388">
    <property type="entry name" value="HisKA"/>
    <property type="match status" value="1"/>
</dbReference>
<dbReference type="Pfam" id="PF02518">
    <property type="entry name" value="HATPase_c"/>
    <property type="match status" value="1"/>
</dbReference>
<keyword evidence="8 15" id="KW-0812">Transmembrane</keyword>
<keyword evidence="5" id="KW-1003">Cell membrane</keyword>
<dbReference type="Proteomes" id="UP000266340">
    <property type="component" value="Unassembled WGS sequence"/>
</dbReference>
<evidence type="ECO:0000256" key="14">
    <source>
        <dbReference type="ARBA" id="ARBA00023136"/>
    </source>
</evidence>
<sequence length="471" mass="53076">MRRWTSVFSRMPIKIKLTLGSAVLLALLFAGYNALQYLIMEKWIINREKDAAHRSMNGILNYFLERESGFTADELPDIRHYLEKVNRDDQRIRIIDASGVPILTVTDQLSETWLEPVSSAHEQLAIARDNEHSALILRSPLTIFEFEGTVEIVKSMDEFEELTAAISKVMYLFAIAAVGLSVLVGWLLSWRLLKPLQAMALTLRGVRDKGLQERMVPASNGDEIATLMHLFNEMMDKVEESFRQQSRFVEDASHELRTPIAIIEGHLGLLQRWGKENPEVLEESLEASQQEFARLKGLVQELLALSRAEKMTLVQDSAPMRPKDEIQAIVKRVALIFPAFKLLTDLEAVSNARLAMSGAHLEQILLIVLDNAVKYSYRSNEILIGADLRDDRVHIHVTDYGIGIPAKDLPLVTNRFYRVDKARSRELGGNGLGLAIAMRLVERYQGTLAIRSQESVGTTVTIILPLLPNDA</sequence>
<evidence type="ECO:0000313" key="18">
    <source>
        <dbReference type="EMBL" id="RIE00437.1"/>
    </source>
</evidence>
<dbReference type="Gene3D" id="6.10.340.10">
    <property type="match status" value="1"/>
</dbReference>
<dbReference type="SUPFAM" id="SSF55874">
    <property type="entry name" value="ATPase domain of HSP90 chaperone/DNA topoisomerase II/histidine kinase"/>
    <property type="match status" value="1"/>
</dbReference>
<dbReference type="CDD" id="cd00075">
    <property type="entry name" value="HATPase"/>
    <property type="match status" value="1"/>
</dbReference>
<dbReference type="InterPro" id="IPR036890">
    <property type="entry name" value="HATPase_C_sf"/>
</dbReference>
<dbReference type="SMART" id="SM00387">
    <property type="entry name" value="HATPase_c"/>
    <property type="match status" value="1"/>
</dbReference>
<keyword evidence="12 15" id="KW-1133">Transmembrane helix</keyword>
<proteinExistence type="predicted"/>
<evidence type="ECO:0000256" key="6">
    <source>
        <dbReference type="ARBA" id="ARBA00022553"/>
    </source>
</evidence>
<keyword evidence="7" id="KW-0808">Transferase</keyword>
<evidence type="ECO:0000256" key="13">
    <source>
        <dbReference type="ARBA" id="ARBA00023012"/>
    </source>
</evidence>
<dbReference type="SUPFAM" id="SSF47384">
    <property type="entry name" value="Homodimeric domain of signal transducing histidine kinase"/>
    <property type="match status" value="1"/>
</dbReference>
<evidence type="ECO:0000256" key="3">
    <source>
        <dbReference type="ARBA" id="ARBA00012438"/>
    </source>
</evidence>
<keyword evidence="11" id="KW-0067">ATP-binding</keyword>
<dbReference type="Gene3D" id="3.30.565.10">
    <property type="entry name" value="Histidine kinase-like ATPase, C-terminal domain"/>
    <property type="match status" value="1"/>
</dbReference>
<dbReference type="InterPro" id="IPR003660">
    <property type="entry name" value="HAMP_dom"/>
</dbReference>
<evidence type="ECO:0000256" key="10">
    <source>
        <dbReference type="ARBA" id="ARBA00022777"/>
    </source>
</evidence>
<keyword evidence="10 18" id="KW-0418">Kinase</keyword>
<dbReference type="InterPro" id="IPR003661">
    <property type="entry name" value="HisK_dim/P_dom"/>
</dbReference>
<dbReference type="RefSeq" id="WP_119152556.1">
    <property type="nucleotide sequence ID" value="NZ_JBHSOV010000044.1"/>
</dbReference>
<evidence type="ECO:0000256" key="2">
    <source>
        <dbReference type="ARBA" id="ARBA00004651"/>
    </source>
</evidence>
<protein>
    <recommendedName>
        <fullName evidence="4">Signal transduction histidine-protein kinase ArlS</fullName>
        <ecNumber evidence="3">2.7.13.3</ecNumber>
    </recommendedName>
</protein>
<evidence type="ECO:0000256" key="9">
    <source>
        <dbReference type="ARBA" id="ARBA00022741"/>
    </source>
</evidence>
<dbReference type="Pfam" id="PF00512">
    <property type="entry name" value="HisKA"/>
    <property type="match status" value="1"/>
</dbReference>
<evidence type="ECO:0000256" key="5">
    <source>
        <dbReference type="ARBA" id="ARBA00022475"/>
    </source>
</evidence>
<dbReference type="InterPro" id="IPR036097">
    <property type="entry name" value="HisK_dim/P_sf"/>
</dbReference>
<dbReference type="InterPro" id="IPR050398">
    <property type="entry name" value="HssS/ArlS-like"/>
</dbReference>
<keyword evidence="6" id="KW-0597">Phosphoprotein</keyword>
<feature type="domain" description="HAMP" evidence="17">
    <location>
        <begin position="190"/>
        <end position="243"/>
    </location>
</feature>
<evidence type="ECO:0000313" key="19">
    <source>
        <dbReference type="Proteomes" id="UP000266340"/>
    </source>
</evidence>
<organism evidence="18 19">
    <name type="scientific">Cohnella faecalis</name>
    <dbReference type="NCBI Taxonomy" id="2315694"/>
    <lineage>
        <taxon>Bacteria</taxon>
        <taxon>Bacillati</taxon>
        <taxon>Bacillota</taxon>
        <taxon>Bacilli</taxon>
        <taxon>Bacillales</taxon>
        <taxon>Paenibacillaceae</taxon>
        <taxon>Cohnella</taxon>
    </lineage>
</organism>
<dbReference type="PROSITE" id="PS50109">
    <property type="entry name" value="HIS_KIN"/>
    <property type="match status" value="1"/>
</dbReference>
<evidence type="ECO:0000256" key="12">
    <source>
        <dbReference type="ARBA" id="ARBA00022989"/>
    </source>
</evidence>
<feature type="domain" description="Histidine kinase" evidence="16">
    <location>
        <begin position="251"/>
        <end position="468"/>
    </location>
</feature>
<dbReference type="AlphaFoldDB" id="A0A398CKL7"/>
<evidence type="ECO:0000256" key="7">
    <source>
        <dbReference type="ARBA" id="ARBA00022679"/>
    </source>
</evidence>
<evidence type="ECO:0000256" key="1">
    <source>
        <dbReference type="ARBA" id="ARBA00000085"/>
    </source>
</evidence>
<dbReference type="InterPro" id="IPR003594">
    <property type="entry name" value="HATPase_dom"/>
</dbReference>
<dbReference type="InterPro" id="IPR041610">
    <property type="entry name" value="ArlS_N"/>
</dbReference>
<dbReference type="PROSITE" id="PS50885">
    <property type="entry name" value="HAMP"/>
    <property type="match status" value="1"/>
</dbReference>
<dbReference type="GO" id="GO:0005886">
    <property type="term" value="C:plasma membrane"/>
    <property type="evidence" value="ECO:0007669"/>
    <property type="project" value="UniProtKB-SubCell"/>
</dbReference>
<dbReference type="PRINTS" id="PR00344">
    <property type="entry name" value="BCTRLSENSOR"/>
</dbReference>
<dbReference type="EMBL" id="QXJM01000056">
    <property type="protein sequence ID" value="RIE00437.1"/>
    <property type="molecule type" value="Genomic_DNA"/>
</dbReference>
<name>A0A398CKL7_9BACL</name>
<dbReference type="OrthoDB" id="9786919at2"/>
<keyword evidence="13" id="KW-0902">Two-component regulatory system</keyword>
<dbReference type="GO" id="GO:0000155">
    <property type="term" value="F:phosphorelay sensor kinase activity"/>
    <property type="evidence" value="ECO:0007669"/>
    <property type="project" value="InterPro"/>
</dbReference>
<dbReference type="Pfam" id="PF18719">
    <property type="entry name" value="ArlS_N"/>
    <property type="match status" value="1"/>
</dbReference>
<evidence type="ECO:0000259" key="17">
    <source>
        <dbReference type="PROSITE" id="PS50885"/>
    </source>
</evidence>
<gene>
    <name evidence="18" type="ORF">D3H35_28935</name>
</gene>
<evidence type="ECO:0000256" key="15">
    <source>
        <dbReference type="SAM" id="Phobius"/>
    </source>
</evidence>
<keyword evidence="9" id="KW-0547">Nucleotide-binding</keyword>
<accession>A0A398CKL7</accession>
<dbReference type="Gene3D" id="1.10.287.130">
    <property type="match status" value="1"/>
</dbReference>
<dbReference type="PANTHER" id="PTHR45528:SF12">
    <property type="entry name" value="SENSOR HISTIDINE KINASE ARSS"/>
    <property type="match status" value="1"/>
</dbReference>
<dbReference type="GO" id="GO:0005524">
    <property type="term" value="F:ATP binding"/>
    <property type="evidence" value="ECO:0007669"/>
    <property type="project" value="UniProtKB-KW"/>
</dbReference>
<dbReference type="EC" id="2.7.13.3" evidence="3"/>
<dbReference type="InterPro" id="IPR004358">
    <property type="entry name" value="Sig_transdc_His_kin-like_C"/>
</dbReference>
<dbReference type="FunFam" id="1.10.287.130:FF:000001">
    <property type="entry name" value="Two-component sensor histidine kinase"/>
    <property type="match status" value="1"/>
</dbReference>
<dbReference type="SMART" id="SM00304">
    <property type="entry name" value="HAMP"/>
    <property type="match status" value="1"/>
</dbReference>
<keyword evidence="19" id="KW-1185">Reference proteome</keyword>